<dbReference type="Proteomes" id="UP001062846">
    <property type="component" value="Chromosome 2"/>
</dbReference>
<protein>
    <submittedName>
        <fullName evidence="1">Uncharacterized protein</fullName>
    </submittedName>
</protein>
<evidence type="ECO:0000313" key="1">
    <source>
        <dbReference type="EMBL" id="KAI8569992.1"/>
    </source>
</evidence>
<keyword evidence="2" id="KW-1185">Reference proteome</keyword>
<organism evidence="1 2">
    <name type="scientific">Rhododendron molle</name>
    <name type="common">Chinese azalea</name>
    <name type="synonym">Azalea mollis</name>
    <dbReference type="NCBI Taxonomy" id="49168"/>
    <lineage>
        <taxon>Eukaryota</taxon>
        <taxon>Viridiplantae</taxon>
        <taxon>Streptophyta</taxon>
        <taxon>Embryophyta</taxon>
        <taxon>Tracheophyta</taxon>
        <taxon>Spermatophyta</taxon>
        <taxon>Magnoliopsida</taxon>
        <taxon>eudicotyledons</taxon>
        <taxon>Gunneridae</taxon>
        <taxon>Pentapetalae</taxon>
        <taxon>asterids</taxon>
        <taxon>Ericales</taxon>
        <taxon>Ericaceae</taxon>
        <taxon>Ericoideae</taxon>
        <taxon>Rhodoreae</taxon>
        <taxon>Rhododendron</taxon>
    </lineage>
</organism>
<reference evidence="1" key="1">
    <citation type="submission" date="2022-02" db="EMBL/GenBank/DDBJ databases">
        <title>Plant Genome Project.</title>
        <authorList>
            <person name="Zhang R.-G."/>
        </authorList>
    </citation>
    <scope>NUCLEOTIDE SEQUENCE</scope>
    <source>
        <strain evidence="1">AT1</strain>
    </source>
</reference>
<sequence length="99" mass="11167">MDPESIKEIKSCLDNLKRQMKAKALATVEKLVQTTDSPFSSNIIIKKLPWKFKMPVIESFSGTTDPLDHLENHKTLMQLQSVPNKIICRAFPITLKGNG</sequence>
<dbReference type="EMBL" id="CM046389">
    <property type="protein sequence ID" value="KAI8569992.1"/>
    <property type="molecule type" value="Genomic_DNA"/>
</dbReference>
<evidence type="ECO:0000313" key="2">
    <source>
        <dbReference type="Proteomes" id="UP001062846"/>
    </source>
</evidence>
<accession>A0ACC0PW66</accession>
<comment type="caution">
    <text evidence="1">The sequence shown here is derived from an EMBL/GenBank/DDBJ whole genome shotgun (WGS) entry which is preliminary data.</text>
</comment>
<proteinExistence type="predicted"/>
<name>A0ACC0PW66_RHOML</name>
<gene>
    <name evidence="1" type="ORF">RHMOL_Rhmol02G0320000</name>
</gene>